<evidence type="ECO:0000256" key="5">
    <source>
        <dbReference type="ARBA" id="ARBA00038889"/>
    </source>
</evidence>
<dbReference type="AlphaFoldDB" id="A0A0R1QZ38"/>
<gene>
    <name evidence="7" type="ORF">FD01_GL000280</name>
</gene>
<dbReference type="GO" id="GO:0005829">
    <property type="term" value="C:cytosol"/>
    <property type="evidence" value="ECO:0007669"/>
    <property type="project" value="TreeGrafter"/>
</dbReference>
<dbReference type="GO" id="GO:0016787">
    <property type="term" value="F:hydrolase activity"/>
    <property type="evidence" value="ECO:0007669"/>
    <property type="project" value="UniProtKB-KW"/>
</dbReference>
<dbReference type="Gene3D" id="3.20.20.140">
    <property type="entry name" value="Metal-dependent hydrolases"/>
    <property type="match status" value="1"/>
</dbReference>
<dbReference type="InterPro" id="IPR006680">
    <property type="entry name" value="Amidohydro-rel"/>
</dbReference>
<keyword evidence="3" id="KW-0456">Lyase</keyword>
<dbReference type="InterPro" id="IPR032465">
    <property type="entry name" value="ACMSD"/>
</dbReference>
<keyword evidence="8" id="KW-1185">Reference proteome</keyword>
<dbReference type="EMBL" id="AZEU01000100">
    <property type="protein sequence ID" value="KRL47282.1"/>
    <property type="molecule type" value="Genomic_DNA"/>
</dbReference>
<evidence type="ECO:0000256" key="2">
    <source>
        <dbReference type="ARBA" id="ARBA00022833"/>
    </source>
</evidence>
<accession>A0A0R1QZ38</accession>
<evidence type="ECO:0000313" key="8">
    <source>
        <dbReference type="Proteomes" id="UP000051790"/>
    </source>
</evidence>
<evidence type="ECO:0000256" key="4">
    <source>
        <dbReference type="ARBA" id="ARBA00036832"/>
    </source>
</evidence>
<dbReference type="GO" id="GO:0046872">
    <property type="term" value="F:metal ion binding"/>
    <property type="evidence" value="ECO:0007669"/>
    <property type="project" value="UniProtKB-KW"/>
</dbReference>
<sequence length="362" mass="41199">MFILKKEGFIMSDIIDVHTHYLPKIYTDTLNRHIPGDPDGWPTPAWKPATTLNFMAKNHISYSLLSLSSPHFNFGDKAETLEIARQSNVEGEQLSIAHPDKLGYLASLPLPYTNESVEEIDWALKHRARGFTVPTNTRGIYFGPPIFDEVYQRLNDAHAVVALHPNQPAALPMNVNIDMPTPLMGFFIDTTMTFMNLLKYHFFDRFPDIQLIVPHAGAFLGILADRDATFVKEQYQSDMFAAMKHVYFDTAGAVFPRQLPMLMTLTDEKHILYGSDIPYTSATLSTQLLSVITNAEDPKADKKRQLVATAHKFDHFYEHFKKLQQVPMMLDMIVQMMNGADILTPELKREILTDNATQLFHL</sequence>
<keyword evidence="2" id="KW-0862">Zinc</keyword>
<dbReference type="SUPFAM" id="SSF51556">
    <property type="entry name" value="Metallo-dependent hydrolases"/>
    <property type="match status" value="1"/>
</dbReference>
<dbReference type="InterPro" id="IPR032466">
    <property type="entry name" value="Metal_Hydrolase"/>
</dbReference>
<dbReference type="PANTHER" id="PTHR21240:SF29">
    <property type="entry name" value="AMIDOHYDROLASE-RELATED DOMAIN-CONTAINING PROTEIN"/>
    <property type="match status" value="1"/>
</dbReference>
<dbReference type="Proteomes" id="UP000051790">
    <property type="component" value="Unassembled WGS sequence"/>
</dbReference>
<dbReference type="EC" id="4.1.1.52" evidence="5"/>
<dbReference type="GO" id="GO:0019748">
    <property type="term" value="P:secondary metabolic process"/>
    <property type="evidence" value="ECO:0007669"/>
    <property type="project" value="TreeGrafter"/>
</dbReference>
<evidence type="ECO:0000313" key="7">
    <source>
        <dbReference type="EMBL" id="KRL47282.1"/>
    </source>
</evidence>
<evidence type="ECO:0000256" key="3">
    <source>
        <dbReference type="ARBA" id="ARBA00023239"/>
    </source>
</evidence>
<comment type="caution">
    <text evidence="7">The sequence shown here is derived from an EMBL/GenBank/DDBJ whole genome shotgun (WGS) entry which is preliminary data.</text>
</comment>
<dbReference type="GO" id="GO:0047596">
    <property type="term" value="F:6-methylsalicylate decarboxylase activity"/>
    <property type="evidence" value="ECO:0007669"/>
    <property type="project" value="UniProtKB-EC"/>
</dbReference>
<keyword evidence="7" id="KW-0378">Hydrolase</keyword>
<proteinExistence type="predicted"/>
<reference evidence="7 8" key="1">
    <citation type="journal article" date="2015" name="Genome Announc.">
        <title>Expanding the biotechnology potential of lactobacilli through comparative genomics of 213 strains and associated genera.</title>
        <authorList>
            <person name="Sun Z."/>
            <person name="Harris H.M."/>
            <person name="McCann A."/>
            <person name="Guo C."/>
            <person name="Argimon S."/>
            <person name="Zhang W."/>
            <person name="Yang X."/>
            <person name="Jeffery I.B."/>
            <person name="Cooney J.C."/>
            <person name="Kagawa T.F."/>
            <person name="Liu W."/>
            <person name="Song Y."/>
            <person name="Salvetti E."/>
            <person name="Wrobel A."/>
            <person name="Rasinkangas P."/>
            <person name="Parkhill J."/>
            <person name="Rea M.C."/>
            <person name="O'Sullivan O."/>
            <person name="Ritari J."/>
            <person name="Douillard F.P."/>
            <person name="Paul Ross R."/>
            <person name="Yang R."/>
            <person name="Briner A.E."/>
            <person name="Felis G.E."/>
            <person name="de Vos W.M."/>
            <person name="Barrangou R."/>
            <person name="Klaenhammer T.R."/>
            <person name="Caufield P.W."/>
            <person name="Cui Y."/>
            <person name="Zhang H."/>
            <person name="O'Toole P.W."/>
        </authorList>
    </citation>
    <scope>NUCLEOTIDE SEQUENCE [LARGE SCALE GENOMIC DNA]</scope>
    <source>
        <strain evidence="7 8">DSM 13343</strain>
    </source>
</reference>
<dbReference type="PANTHER" id="PTHR21240">
    <property type="entry name" value="2-AMINO-3-CARBOXYLMUCONATE-6-SEMIALDEHYDE DECARBOXYLASE"/>
    <property type="match status" value="1"/>
</dbReference>
<evidence type="ECO:0000259" key="6">
    <source>
        <dbReference type="Pfam" id="PF04909"/>
    </source>
</evidence>
<dbReference type="PATRIC" id="fig|1423769.4.peg.303"/>
<feature type="domain" description="Amidohydrolase-related" evidence="6">
    <location>
        <begin position="15"/>
        <end position="313"/>
    </location>
</feature>
<name>A0A0R1QZ38_9LACO</name>
<protein>
    <recommendedName>
        <fullName evidence="5">6-methylsalicylate decarboxylase</fullName>
        <ecNumber evidence="5">4.1.1.52</ecNumber>
    </recommendedName>
</protein>
<comment type="catalytic activity">
    <reaction evidence="4">
        <text>6-methylsalicylate + H(+) = 3-methylphenol + CO2</text>
        <dbReference type="Rhea" id="RHEA:23112"/>
        <dbReference type="ChEBI" id="CHEBI:15378"/>
        <dbReference type="ChEBI" id="CHEBI:16526"/>
        <dbReference type="ChEBI" id="CHEBI:17231"/>
        <dbReference type="ChEBI" id="CHEBI:36658"/>
        <dbReference type="EC" id="4.1.1.52"/>
    </reaction>
    <physiologicalReaction direction="left-to-right" evidence="4">
        <dbReference type="Rhea" id="RHEA:23113"/>
    </physiologicalReaction>
</comment>
<dbReference type="Pfam" id="PF04909">
    <property type="entry name" value="Amidohydro_2"/>
    <property type="match status" value="1"/>
</dbReference>
<keyword evidence="1" id="KW-0479">Metal-binding</keyword>
<evidence type="ECO:0000256" key="1">
    <source>
        <dbReference type="ARBA" id="ARBA00022723"/>
    </source>
</evidence>
<organism evidence="7 8">
    <name type="scientific">Lacticaseibacillus manihotivorans DSM 13343 = JCM 12514</name>
    <dbReference type="NCBI Taxonomy" id="1423769"/>
    <lineage>
        <taxon>Bacteria</taxon>
        <taxon>Bacillati</taxon>
        <taxon>Bacillota</taxon>
        <taxon>Bacilli</taxon>
        <taxon>Lactobacillales</taxon>
        <taxon>Lactobacillaceae</taxon>
        <taxon>Lacticaseibacillus</taxon>
    </lineage>
</organism>